<evidence type="ECO:0000313" key="2">
    <source>
        <dbReference type="Proteomes" id="UP000632858"/>
    </source>
</evidence>
<comment type="caution">
    <text evidence="1">The sequence shown here is derived from an EMBL/GenBank/DDBJ whole genome shotgun (WGS) entry which is preliminary data.</text>
</comment>
<dbReference type="EMBL" id="BMFO01000005">
    <property type="protein sequence ID" value="GGF97740.1"/>
    <property type="molecule type" value="Genomic_DNA"/>
</dbReference>
<name>A0A917FS59_9GAMM</name>
<accession>A0A917FS59</accession>
<evidence type="ECO:0008006" key="3">
    <source>
        <dbReference type="Google" id="ProtNLM"/>
    </source>
</evidence>
<dbReference type="Proteomes" id="UP000632858">
    <property type="component" value="Unassembled WGS sequence"/>
</dbReference>
<evidence type="ECO:0000313" key="1">
    <source>
        <dbReference type="EMBL" id="GGF97740.1"/>
    </source>
</evidence>
<protein>
    <recommendedName>
        <fullName evidence="3">DUF3426 domain-containing protein</fullName>
    </recommendedName>
</protein>
<gene>
    <name evidence="1" type="ORF">GCM10010960_19310</name>
</gene>
<dbReference type="RefSeq" id="WP_188450201.1">
    <property type="nucleotide sequence ID" value="NZ_BMFO01000005.1"/>
</dbReference>
<reference evidence="1" key="1">
    <citation type="journal article" date="2014" name="Int. J. Syst. Evol. Microbiol.">
        <title>Complete genome sequence of Corynebacterium casei LMG S-19264T (=DSM 44701T), isolated from a smear-ripened cheese.</title>
        <authorList>
            <consortium name="US DOE Joint Genome Institute (JGI-PGF)"/>
            <person name="Walter F."/>
            <person name="Albersmeier A."/>
            <person name="Kalinowski J."/>
            <person name="Ruckert C."/>
        </authorList>
    </citation>
    <scope>NUCLEOTIDE SEQUENCE</scope>
    <source>
        <strain evidence="1">CGMCC 1.12726</strain>
    </source>
</reference>
<keyword evidence="2" id="KW-1185">Reference proteome</keyword>
<organism evidence="1 2">
    <name type="scientific">Arenimonas maotaiensis</name>
    <dbReference type="NCBI Taxonomy" id="1446479"/>
    <lineage>
        <taxon>Bacteria</taxon>
        <taxon>Pseudomonadati</taxon>
        <taxon>Pseudomonadota</taxon>
        <taxon>Gammaproteobacteria</taxon>
        <taxon>Lysobacterales</taxon>
        <taxon>Lysobacteraceae</taxon>
        <taxon>Arenimonas</taxon>
    </lineage>
</organism>
<dbReference type="Pfam" id="PF11906">
    <property type="entry name" value="DUF3426"/>
    <property type="match status" value="1"/>
</dbReference>
<sequence length="157" mass="17003">MAAGARKFGLPAVTAILALALLLQIAVAERERLARSAFWRPAVEHLCLLASCRLSAWRQPDAFTPVQQAVAADPRQAGVLRVQLAFRNDAARPQPWPQIEIALTGIDGETVGLRRFAPAEYLNAGQAAEIQPGQTVSVEIALQETSAKAAGFRFDFR</sequence>
<proteinExistence type="predicted"/>
<reference evidence="1" key="2">
    <citation type="submission" date="2020-09" db="EMBL/GenBank/DDBJ databases">
        <authorList>
            <person name="Sun Q."/>
            <person name="Zhou Y."/>
        </authorList>
    </citation>
    <scope>NUCLEOTIDE SEQUENCE</scope>
    <source>
        <strain evidence="1">CGMCC 1.12726</strain>
    </source>
</reference>
<dbReference type="AlphaFoldDB" id="A0A917FS59"/>
<dbReference type="InterPro" id="IPR021834">
    <property type="entry name" value="DUF3426"/>
</dbReference>